<dbReference type="Pfam" id="PF00589">
    <property type="entry name" value="Phage_integrase"/>
    <property type="match status" value="1"/>
</dbReference>
<dbReference type="GO" id="GO:0006310">
    <property type="term" value="P:DNA recombination"/>
    <property type="evidence" value="ECO:0007669"/>
    <property type="project" value="UniProtKB-KW"/>
</dbReference>
<dbReference type="SUPFAM" id="SSF56349">
    <property type="entry name" value="DNA breaking-rejoining enzymes"/>
    <property type="match status" value="1"/>
</dbReference>
<evidence type="ECO:0000259" key="2">
    <source>
        <dbReference type="Pfam" id="PF00589"/>
    </source>
</evidence>
<gene>
    <name evidence="3" type="ORF">FA869_11170</name>
</gene>
<dbReference type="InterPro" id="IPR002104">
    <property type="entry name" value="Integrase_catalytic"/>
</dbReference>
<proteinExistence type="predicted"/>
<dbReference type="AlphaFoldDB" id="A0A4V5NML9"/>
<dbReference type="CDD" id="cd00397">
    <property type="entry name" value="DNA_BRE_C"/>
    <property type="match status" value="1"/>
</dbReference>
<dbReference type="EMBL" id="SWAV01000003">
    <property type="protein sequence ID" value="TKA91637.1"/>
    <property type="molecule type" value="Genomic_DNA"/>
</dbReference>
<dbReference type="InterPro" id="IPR011010">
    <property type="entry name" value="DNA_brk_join_enz"/>
</dbReference>
<keyword evidence="1" id="KW-0233">DNA recombination</keyword>
<evidence type="ECO:0000313" key="4">
    <source>
        <dbReference type="Proteomes" id="UP000305198"/>
    </source>
</evidence>
<accession>A0A4V5NML9</accession>
<dbReference type="Gene3D" id="1.10.443.10">
    <property type="entry name" value="Intergrase catalytic core"/>
    <property type="match status" value="1"/>
</dbReference>
<sequence>MDLGHSGQSQRRKKTLSRKYSGTVEMPDAVAEEIVNYALEELMICKVLAELYRVELRYPPPSYAYNVRVCETKKVLERLGWWSEGRKGHIRKTLEVRLQSAAYCLIALFTGMRAHEVLRIKYGLRNNWSEEYVEIDGGVKKMCFVLSETTKLEARPASYKWQAVPVVKLALMALEIGFKRYYDTGNPWLFPSRKDGVFGGKQALTKNALGHNIKTFCKIHDIRSKGIVWNLATHQFRKKFARTMVRQGLGIKALQDQLKHYDIEMTKIYGDPNLYVELQAEKFELSAELLEEFVGSQIPVIGGGAEELNAMRREFLGLTKKDRTLFLQSLPSKALVEQTDDGLCFYRANKALCGGDKSNCRPGDCNNAWMPAAGKKRTLLWRKTENDRMMGFFKSQPLKVHFLKSRNEEIQKLLGQLEKLGACE</sequence>
<dbReference type="GO" id="GO:0003677">
    <property type="term" value="F:DNA binding"/>
    <property type="evidence" value="ECO:0007669"/>
    <property type="project" value="InterPro"/>
</dbReference>
<reference evidence="3 4" key="1">
    <citation type="submission" date="2019-04" db="EMBL/GenBank/DDBJ databases">
        <title>Crypto-aerobic microbial life in anoxic (sulfidic) marine sediments.</title>
        <authorList>
            <person name="Bhattacharya S."/>
            <person name="Roy C."/>
            <person name="Mondal N."/>
            <person name="Sarkar J."/>
            <person name="Mandal S."/>
            <person name="Rameez M.J."/>
            <person name="Ghosh W."/>
        </authorList>
    </citation>
    <scope>NUCLEOTIDE SEQUENCE [LARGE SCALE GENOMIC DNA]</scope>
    <source>
        <strain evidence="3 4">SBBB</strain>
    </source>
</reference>
<feature type="domain" description="Tyr recombinase" evidence="2">
    <location>
        <begin position="98"/>
        <end position="271"/>
    </location>
</feature>
<comment type="caution">
    <text evidence="3">The sequence shown here is derived from an EMBL/GenBank/DDBJ whole genome shotgun (WGS) entry which is preliminary data.</text>
</comment>
<evidence type="ECO:0000256" key="1">
    <source>
        <dbReference type="ARBA" id="ARBA00023172"/>
    </source>
</evidence>
<protein>
    <submittedName>
        <fullName evidence="3">Site-specific integrase</fullName>
    </submittedName>
</protein>
<organism evidence="3 4">
    <name type="scientific">Halopseudomonas bauzanensis</name>
    <dbReference type="NCBI Taxonomy" id="653930"/>
    <lineage>
        <taxon>Bacteria</taxon>
        <taxon>Pseudomonadati</taxon>
        <taxon>Pseudomonadota</taxon>
        <taxon>Gammaproteobacteria</taxon>
        <taxon>Pseudomonadales</taxon>
        <taxon>Pseudomonadaceae</taxon>
        <taxon>Halopseudomonas</taxon>
    </lineage>
</organism>
<dbReference type="InterPro" id="IPR013762">
    <property type="entry name" value="Integrase-like_cat_sf"/>
</dbReference>
<dbReference type="GO" id="GO:0015074">
    <property type="term" value="P:DNA integration"/>
    <property type="evidence" value="ECO:0007669"/>
    <property type="project" value="InterPro"/>
</dbReference>
<dbReference type="Proteomes" id="UP000305198">
    <property type="component" value="Unassembled WGS sequence"/>
</dbReference>
<name>A0A4V5NML9_9GAMM</name>
<evidence type="ECO:0000313" key="3">
    <source>
        <dbReference type="EMBL" id="TKA91637.1"/>
    </source>
</evidence>